<sequence length="965" mass="102637">MTTEQDLRTPATRRSLTAERLTHPTRDDRPGIRWWWQAPVPVGELLEELGAIRDAGFGEVEIAFSPGFWADEPQREALAAVLDEAAGLDIGVAMTLGAAWPLQTPTTTRGTPYAAQELQYGVAWVHGEGALRTTPLPRAFDDPGGERGGRLVAVVAARVVSRGTEPRVVPSRNPWGSPTMIVEPTRSTLLDQDSLTVLTGAVEGDGPGAVVSWVPGDGSWALMAFWSRDSEQGVTSFLDAGAARQALAYLDEHQLGVAALDAEGSTATELFEDSLELNADCLFWSPTMLDRFRAHLGYELTAYLPFLIAHGRCRYWVPEEPPRPDFDSATADGALTDLGRRLRADYDRLVTDLYVSDHLALIQDWAVGHGVRHKAQAAYGQNLEPVRSFRELVRCGGRAEVESLNSGDRVPMGSEGPTWRFSVDWQRSAVGGAHQGGAVRISTELGAQMDKCLDFSLPDYRRMLDKEWALGVTKPFVHGFAAQPADAPWPTLGRFGTIVSESWNHRRFPQWAHWRPLTDYWARGTAVLETGVPRCDVAVYRDGFLTTAARGSAADDATAPDRLIDAEPLEHAGYGVQILDPVGLAEDGVIGRDATGATVLFPDGPAYRALALESASLTPGAARALARAAEAGLALVVVGTPPARDTGWGGAERSEAVAADVAKALVGARTAHVAGWDEVPGALAGLGVRPRAGWSGPVLLSQVRDTDEGRIVLVYNPSGLRGERVELDVEGEGAVEVLDLDTGVAARLTDRSTVSASGRTRVPVHLEPLGLVILRLYDGSWARGPRETTSCVRVAGAVVGDPRPEPTGEAGELELEWTGLSVLSEEPGGARLIELPAQGPGDWRGIPGLEHVSGTGVYRARVRGGPGAGELSGSVLDLGQVGGTVAVRVAGSEVGVLTRGRGTVAVGKALAGLVARGAEPELEIEVRTTLRNAAIEAGVYMEGPWAVEHPTVPHGLVGPVRLLAG</sequence>
<protein>
    <recommendedName>
        <fullName evidence="3">Alpha-L-rhamnosidase</fullName>
    </recommendedName>
</protein>
<dbReference type="RefSeq" id="WP_126382957.1">
    <property type="nucleotide sequence ID" value="NZ_LR134350.1"/>
</dbReference>
<name>A0A3S4RXK9_9ACTO</name>
<evidence type="ECO:0000313" key="2">
    <source>
        <dbReference type="Proteomes" id="UP000266895"/>
    </source>
</evidence>
<evidence type="ECO:0000313" key="1">
    <source>
        <dbReference type="EMBL" id="VEG29282.1"/>
    </source>
</evidence>
<reference evidence="1 2" key="1">
    <citation type="submission" date="2018-12" db="EMBL/GenBank/DDBJ databases">
        <authorList>
            <consortium name="Pathogen Informatics"/>
        </authorList>
    </citation>
    <scope>NUCLEOTIDE SEQUENCE [LARGE SCALE GENOMIC DNA]</scope>
    <source>
        <strain evidence="1 2">NCTC11636</strain>
    </source>
</reference>
<dbReference type="OrthoDB" id="9761519at2"/>
<dbReference type="AlphaFoldDB" id="A0A3S4RXK9"/>
<dbReference type="Proteomes" id="UP000266895">
    <property type="component" value="Chromosome"/>
</dbReference>
<proteinExistence type="predicted"/>
<organism evidence="1 2">
    <name type="scientific">Actinomyces howellii</name>
    <dbReference type="NCBI Taxonomy" id="52771"/>
    <lineage>
        <taxon>Bacteria</taxon>
        <taxon>Bacillati</taxon>
        <taxon>Actinomycetota</taxon>
        <taxon>Actinomycetes</taxon>
        <taxon>Actinomycetales</taxon>
        <taxon>Actinomycetaceae</taxon>
        <taxon>Actinomyces</taxon>
    </lineage>
</organism>
<dbReference type="InterPro" id="IPR053161">
    <property type="entry name" value="Ulvan_degrading_GH"/>
</dbReference>
<accession>A0A3S4RXK9</accession>
<dbReference type="PANTHER" id="PTHR36848">
    <property type="entry name" value="DNA-BINDING PROTEIN (PUTATIVE SECRETED PROTEIN)-RELATED"/>
    <property type="match status" value="1"/>
</dbReference>
<keyword evidence="2" id="KW-1185">Reference proteome</keyword>
<dbReference type="PANTHER" id="PTHR36848:SF2">
    <property type="entry name" value="SECRETED PROTEIN"/>
    <property type="match status" value="1"/>
</dbReference>
<dbReference type="KEGG" id="ahw:NCTC11636_01970"/>
<gene>
    <name evidence="1" type="ORF">NCTC11636_01970</name>
</gene>
<dbReference type="Pfam" id="PF17132">
    <property type="entry name" value="Glyco_hydro_106"/>
    <property type="match status" value="1"/>
</dbReference>
<evidence type="ECO:0008006" key="3">
    <source>
        <dbReference type="Google" id="ProtNLM"/>
    </source>
</evidence>
<dbReference type="EMBL" id="LR134350">
    <property type="protein sequence ID" value="VEG29282.1"/>
    <property type="molecule type" value="Genomic_DNA"/>
</dbReference>